<gene>
    <name evidence="3" type="ORF">BUALT_Bualt12G0144900</name>
</gene>
<feature type="domain" description="Mce/MlaD" evidence="2">
    <location>
        <begin position="211"/>
        <end position="290"/>
    </location>
</feature>
<dbReference type="EMBL" id="WHWC01000012">
    <property type="protein sequence ID" value="KAG8373186.1"/>
    <property type="molecule type" value="Genomic_DNA"/>
</dbReference>
<dbReference type="PANTHER" id="PTHR34675">
    <property type="entry name" value="PROTEIN TRIGALACTOSYLDIACYLGLYCEROL 2, CHLOROPLASTIC"/>
    <property type="match status" value="1"/>
</dbReference>
<dbReference type="GO" id="GO:0005543">
    <property type="term" value="F:phospholipid binding"/>
    <property type="evidence" value="ECO:0007669"/>
    <property type="project" value="TreeGrafter"/>
</dbReference>
<dbReference type="PANTHER" id="PTHR34675:SF1">
    <property type="entry name" value="PROTEIN TRIGALACTOSYLDIACYLGLYCEROL 2, CHLOROPLASTIC"/>
    <property type="match status" value="1"/>
</dbReference>
<organism evidence="3 4">
    <name type="scientific">Buddleja alternifolia</name>
    <dbReference type="NCBI Taxonomy" id="168488"/>
    <lineage>
        <taxon>Eukaryota</taxon>
        <taxon>Viridiplantae</taxon>
        <taxon>Streptophyta</taxon>
        <taxon>Embryophyta</taxon>
        <taxon>Tracheophyta</taxon>
        <taxon>Spermatophyta</taxon>
        <taxon>Magnoliopsida</taxon>
        <taxon>eudicotyledons</taxon>
        <taxon>Gunneridae</taxon>
        <taxon>Pentapetalae</taxon>
        <taxon>asterids</taxon>
        <taxon>lamiids</taxon>
        <taxon>Lamiales</taxon>
        <taxon>Scrophulariaceae</taxon>
        <taxon>Buddlejeae</taxon>
        <taxon>Buddleja</taxon>
    </lineage>
</organism>
<keyword evidence="1" id="KW-0812">Transmembrane</keyword>
<feature type="transmembrane region" description="Helical" evidence="1">
    <location>
        <begin position="179"/>
        <end position="197"/>
    </location>
</feature>
<evidence type="ECO:0000313" key="4">
    <source>
        <dbReference type="Proteomes" id="UP000826271"/>
    </source>
</evidence>
<dbReference type="Proteomes" id="UP000826271">
    <property type="component" value="Unassembled WGS sequence"/>
</dbReference>
<dbReference type="GO" id="GO:0005319">
    <property type="term" value="F:lipid transporter activity"/>
    <property type="evidence" value="ECO:0007669"/>
    <property type="project" value="TreeGrafter"/>
</dbReference>
<dbReference type="AlphaFoldDB" id="A0AAV6WYK3"/>
<comment type="caution">
    <text evidence="3">The sequence shown here is derived from an EMBL/GenBank/DDBJ whole genome shotgun (WGS) entry which is preliminary data.</text>
</comment>
<accession>A0AAV6WYK3</accession>
<reference evidence="3" key="1">
    <citation type="submission" date="2019-10" db="EMBL/GenBank/DDBJ databases">
        <authorList>
            <person name="Zhang R."/>
            <person name="Pan Y."/>
            <person name="Wang J."/>
            <person name="Ma R."/>
            <person name="Yu S."/>
        </authorList>
    </citation>
    <scope>NUCLEOTIDE SEQUENCE</scope>
    <source>
        <strain evidence="3">LA-IB0</strain>
        <tissue evidence="3">Leaf</tissue>
    </source>
</reference>
<sequence length="419" mass="46154">MEVNSLLFAVSTTKPPVFSITTPTATARNGQTFLPCLKSPPRPRPRPLPLTINKRTMLFCVKANSLLSVSTTIPPVFSRSYSVITTARNSKLTTFSPCLRTPPPPPLRDFRKTLLFCVKANNSSGDMGHNHNEQDESSSELNSPLYVVLGVARAIWRRTMRPFTTDFGFGRKSVWEGGVALFLILGAVLFALSWAWLRGLTLLSKKFSCKYSAVLQFDQATSGGICTGTPVRFRGVNVGNVVRVVNHPSLRSIEAVVEVEDDKIIIPRNSLIEVNQSGLLMEPLIDITPPRHPIPAPSVGPLDASCGKEGLIVCDRQMIKVDQGIKAVAENIEPLLAEVHDNGSLKEVENLTKNLARDSEDLRRVQPSSIMTPENTELIRKSIYSLIFTLKNIEVGVTGDEATRRNLKLLVKSLSRLLC</sequence>
<evidence type="ECO:0000259" key="2">
    <source>
        <dbReference type="Pfam" id="PF02470"/>
    </source>
</evidence>
<dbReference type="Pfam" id="PF02470">
    <property type="entry name" value="MlaD"/>
    <property type="match status" value="1"/>
</dbReference>
<dbReference type="InterPro" id="IPR039342">
    <property type="entry name" value="TGD2-like"/>
</dbReference>
<keyword evidence="4" id="KW-1185">Reference proteome</keyword>
<evidence type="ECO:0000313" key="3">
    <source>
        <dbReference type="EMBL" id="KAG8373186.1"/>
    </source>
</evidence>
<dbReference type="InterPro" id="IPR003399">
    <property type="entry name" value="Mce/MlaD"/>
</dbReference>
<evidence type="ECO:0000256" key="1">
    <source>
        <dbReference type="SAM" id="Phobius"/>
    </source>
</evidence>
<name>A0AAV6WYK3_9LAMI</name>
<dbReference type="GO" id="GO:0009706">
    <property type="term" value="C:chloroplast inner membrane"/>
    <property type="evidence" value="ECO:0007669"/>
    <property type="project" value="TreeGrafter"/>
</dbReference>
<keyword evidence="1" id="KW-1133">Transmembrane helix</keyword>
<proteinExistence type="predicted"/>
<protein>
    <recommendedName>
        <fullName evidence="2">Mce/MlaD domain-containing protein</fullName>
    </recommendedName>
</protein>
<keyword evidence="1" id="KW-0472">Membrane</keyword>